<dbReference type="EMBL" id="MN740810">
    <property type="protein sequence ID" value="QHU12892.1"/>
    <property type="molecule type" value="Genomic_DNA"/>
</dbReference>
<comment type="similarity">
    <text evidence="2">Belongs to the UDP-galactopyranose/dTDP-fucopyranose mutase family.</text>
</comment>
<dbReference type="PANTHER" id="PTHR21197:SF0">
    <property type="entry name" value="UDP-GALACTOPYRANOSE MUTASE"/>
    <property type="match status" value="1"/>
</dbReference>
<dbReference type="Gene3D" id="3.40.50.720">
    <property type="entry name" value="NAD(P)-binding Rossmann-like Domain"/>
    <property type="match status" value="3"/>
</dbReference>
<evidence type="ECO:0000256" key="2">
    <source>
        <dbReference type="ARBA" id="ARBA00009321"/>
    </source>
</evidence>
<dbReference type="Pfam" id="PF13450">
    <property type="entry name" value="NAD_binding_8"/>
    <property type="match status" value="1"/>
</dbReference>
<proteinExistence type="inferred from homology"/>
<evidence type="ECO:0000256" key="5">
    <source>
        <dbReference type="ARBA" id="ARBA00023235"/>
    </source>
</evidence>
<comment type="cofactor">
    <cofactor evidence="1">
        <name>FAD</name>
        <dbReference type="ChEBI" id="CHEBI:57692"/>
    </cofactor>
</comment>
<evidence type="ECO:0000313" key="7">
    <source>
        <dbReference type="EMBL" id="QHU12892.1"/>
    </source>
</evidence>
<accession>A0A6C0K4B0</accession>
<dbReference type="Pfam" id="PF03275">
    <property type="entry name" value="GLF"/>
    <property type="match status" value="1"/>
</dbReference>
<evidence type="ECO:0000259" key="6">
    <source>
        <dbReference type="Pfam" id="PF03275"/>
    </source>
</evidence>
<dbReference type="SUPFAM" id="SSF54373">
    <property type="entry name" value="FAD-linked reductases, C-terminal domain"/>
    <property type="match status" value="1"/>
</dbReference>
<keyword evidence="3" id="KW-0285">Flavoprotein</keyword>
<evidence type="ECO:0000256" key="4">
    <source>
        <dbReference type="ARBA" id="ARBA00022827"/>
    </source>
</evidence>
<name>A0A6C0K4B0_9ZZZZ</name>
<keyword evidence="4" id="KW-0274">FAD</keyword>
<dbReference type="NCBIfam" id="TIGR00031">
    <property type="entry name" value="UDP-GALP_mutase"/>
    <property type="match status" value="1"/>
</dbReference>
<protein>
    <recommendedName>
        <fullName evidence="6">UDP-galactopyranose mutase C-terminal domain-containing protein</fullName>
    </recommendedName>
</protein>
<dbReference type="InterPro" id="IPR015899">
    <property type="entry name" value="UDP-GalPyranose_mutase_C"/>
</dbReference>
<evidence type="ECO:0000256" key="3">
    <source>
        <dbReference type="ARBA" id="ARBA00022630"/>
    </source>
</evidence>
<dbReference type="GO" id="GO:0050660">
    <property type="term" value="F:flavin adenine dinucleotide binding"/>
    <property type="evidence" value="ECO:0007669"/>
    <property type="project" value="TreeGrafter"/>
</dbReference>
<dbReference type="AlphaFoldDB" id="A0A6C0K4B0"/>
<dbReference type="InterPro" id="IPR004379">
    <property type="entry name" value="UDP-GALP_mutase"/>
</dbReference>
<organism evidence="7">
    <name type="scientific">viral metagenome</name>
    <dbReference type="NCBI Taxonomy" id="1070528"/>
    <lineage>
        <taxon>unclassified sequences</taxon>
        <taxon>metagenomes</taxon>
        <taxon>organismal metagenomes</taxon>
    </lineage>
</organism>
<dbReference type="PANTHER" id="PTHR21197">
    <property type="entry name" value="UDP-GALACTOPYRANOSE MUTASE"/>
    <property type="match status" value="1"/>
</dbReference>
<evidence type="ECO:0000256" key="1">
    <source>
        <dbReference type="ARBA" id="ARBA00001974"/>
    </source>
</evidence>
<dbReference type="SUPFAM" id="SSF51971">
    <property type="entry name" value="Nucleotide-binding domain"/>
    <property type="match status" value="1"/>
</dbReference>
<feature type="domain" description="UDP-galactopyranose mutase C-terminal" evidence="6">
    <location>
        <begin position="153"/>
        <end position="354"/>
    </location>
</feature>
<keyword evidence="5" id="KW-0413">Isomerase</keyword>
<sequence>MNRSPPKILVVGAGLSGATIAEQAAKAGAIVRVIEKRNHIAGNVYDEIDDITGIRISRYGAHLFHTNDEEVWNYVNGFGEWVRWDHTVVADISGTLVPVPVNSTTVNSLCGVAIQTDAEMAEWLTATQIPCASPKNSEEVALSRVGRPLYELLFKPYTWKQWGKFPSELEPEVLARIPVRTNFDPRYFTDKFQALPKFGYTEIVRKMLDHPRISVQLNSSWENFQPSAEFSPDQIVFTGPIDTFFADAGLPKLEYRSIDFEWTRIPNIGFYQANSVVNYPTPLNPYTRCVEYKHFLHQKSEWTILSKERTCDIGEPYYPVPTESNRELYKKYAELSKKMGPSVHFIGRLASYKYFNMDQAIRAALDYFRKQIKLDID</sequence>
<reference evidence="7" key="1">
    <citation type="journal article" date="2020" name="Nature">
        <title>Giant virus diversity and host interactions through global metagenomics.</title>
        <authorList>
            <person name="Schulz F."/>
            <person name="Roux S."/>
            <person name="Paez-Espino D."/>
            <person name="Jungbluth S."/>
            <person name="Walsh D.A."/>
            <person name="Denef V.J."/>
            <person name="McMahon K.D."/>
            <person name="Konstantinidis K.T."/>
            <person name="Eloe-Fadrosh E.A."/>
            <person name="Kyrpides N.C."/>
            <person name="Woyke T."/>
        </authorList>
    </citation>
    <scope>NUCLEOTIDE SEQUENCE</scope>
    <source>
        <strain evidence="7">GVMAG-S-1101172-89</strain>
    </source>
</reference>
<dbReference type="GO" id="GO:0008767">
    <property type="term" value="F:UDP-galactopyranose mutase activity"/>
    <property type="evidence" value="ECO:0007669"/>
    <property type="project" value="InterPro"/>
</dbReference>